<comment type="similarity">
    <text evidence="2 7">Belongs to the MgtC/SapB family.</text>
</comment>
<protein>
    <recommendedName>
        <fullName evidence="7">Protein MgtC</fullName>
    </recommendedName>
</protein>
<keyword evidence="3" id="KW-1003">Cell membrane</keyword>
<organism evidence="9 10">
    <name type="scientific">Alcaligenes faecalis</name>
    <dbReference type="NCBI Taxonomy" id="511"/>
    <lineage>
        <taxon>Bacteria</taxon>
        <taxon>Pseudomonadati</taxon>
        <taxon>Pseudomonadota</taxon>
        <taxon>Betaproteobacteria</taxon>
        <taxon>Burkholderiales</taxon>
        <taxon>Alcaligenaceae</taxon>
        <taxon>Alcaligenes</taxon>
    </lineage>
</organism>
<gene>
    <name evidence="9" type="ORF">M2J83_19920</name>
</gene>
<name>A0ABY7N2D7_ALCFA</name>
<dbReference type="Pfam" id="PF02308">
    <property type="entry name" value="MgtC"/>
    <property type="match status" value="1"/>
</dbReference>
<keyword evidence="10" id="KW-1185">Reference proteome</keyword>
<dbReference type="InterPro" id="IPR049177">
    <property type="entry name" value="MgtC_SapB_SrpB_YhiD_N"/>
</dbReference>
<feature type="transmembrane region" description="Helical" evidence="7">
    <location>
        <begin position="27"/>
        <end position="44"/>
    </location>
</feature>
<feature type="transmembrane region" description="Helical" evidence="7">
    <location>
        <begin position="136"/>
        <end position="153"/>
    </location>
</feature>
<reference evidence="9 10" key="1">
    <citation type="submission" date="2022-05" db="EMBL/GenBank/DDBJ databases">
        <title>Complete sequence of strain NY11312.</title>
        <authorList>
            <person name="Zhou D."/>
        </authorList>
    </citation>
    <scope>NUCLEOTIDE SEQUENCE [LARGE SCALE GENOMIC DNA]</scope>
    <source>
        <strain evidence="9 10">NY11312</strain>
    </source>
</reference>
<keyword evidence="5 7" id="KW-1133">Transmembrane helix</keyword>
<dbReference type="EMBL" id="CP096916">
    <property type="protein sequence ID" value="WBM38031.1"/>
    <property type="molecule type" value="Genomic_DNA"/>
</dbReference>
<feature type="transmembrane region" description="Helical" evidence="7">
    <location>
        <begin position="56"/>
        <end position="74"/>
    </location>
</feature>
<dbReference type="RefSeq" id="WP_186997467.1">
    <property type="nucleotide sequence ID" value="NZ_CP096916.1"/>
</dbReference>
<evidence type="ECO:0000256" key="6">
    <source>
        <dbReference type="ARBA" id="ARBA00023136"/>
    </source>
</evidence>
<accession>A0ABY7N2D7</accession>
<dbReference type="PRINTS" id="PR01837">
    <property type="entry name" value="MGTCSAPBPROT"/>
</dbReference>
<evidence type="ECO:0000256" key="2">
    <source>
        <dbReference type="ARBA" id="ARBA00009298"/>
    </source>
</evidence>
<evidence type="ECO:0000259" key="8">
    <source>
        <dbReference type="Pfam" id="PF02308"/>
    </source>
</evidence>
<keyword evidence="4 7" id="KW-0812">Transmembrane</keyword>
<evidence type="ECO:0000256" key="4">
    <source>
        <dbReference type="ARBA" id="ARBA00022692"/>
    </source>
</evidence>
<dbReference type="InterPro" id="IPR003416">
    <property type="entry name" value="MgtC/SapB/SrpB/YhiD_fam"/>
</dbReference>
<evidence type="ECO:0000256" key="1">
    <source>
        <dbReference type="ARBA" id="ARBA00004651"/>
    </source>
</evidence>
<evidence type="ECO:0000256" key="3">
    <source>
        <dbReference type="ARBA" id="ARBA00022475"/>
    </source>
</evidence>
<keyword evidence="6 7" id="KW-0472">Membrane</keyword>
<feature type="transmembrane region" description="Helical" evidence="7">
    <location>
        <begin position="112"/>
        <end position="130"/>
    </location>
</feature>
<evidence type="ECO:0000256" key="7">
    <source>
        <dbReference type="RuleBase" id="RU365041"/>
    </source>
</evidence>
<dbReference type="PANTHER" id="PTHR33778:SF1">
    <property type="entry name" value="MAGNESIUM TRANSPORTER YHID-RELATED"/>
    <property type="match status" value="1"/>
</dbReference>
<proteinExistence type="inferred from homology"/>
<evidence type="ECO:0000256" key="5">
    <source>
        <dbReference type="ARBA" id="ARBA00022989"/>
    </source>
</evidence>
<evidence type="ECO:0000313" key="10">
    <source>
        <dbReference type="Proteomes" id="UP001211866"/>
    </source>
</evidence>
<comment type="subcellular location">
    <subcellularLocation>
        <location evidence="7">Cell inner membrane</location>
        <topology evidence="7">Multi-pass membrane protein</topology>
    </subcellularLocation>
    <subcellularLocation>
        <location evidence="1">Cell membrane</location>
        <topology evidence="1">Multi-pass membrane protein</topology>
    </subcellularLocation>
</comment>
<dbReference type="Proteomes" id="UP001211866">
    <property type="component" value="Chromosome"/>
</dbReference>
<sequence length="166" mass="17178">MSVLSSVWQTVLSEFSDISDVQEATTIALRLTLAVILGAAIGYEREKKGKDAGFRTHILVCLGCAIFVLVPVMGGMQSDAVSRIVQGVVSGIGFLGAGAILKQSRGSEVKGLTTAASIWVAAGVGVAVGYGQEATAVASTLVALFVLAILGRLERATMKTDQSHEP</sequence>
<evidence type="ECO:0000313" key="9">
    <source>
        <dbReference type="EMBL" id="WBM38031.1"/>
    </source>
</evidence>
<feature type="transmembrane region" description="Helical" evidence="7">
    <location>
        <begin position="80"/>
        <end position="100"/>
    </location>
</feature>
<feature type="domain" description="MgtC/SapB/SrpB/YhiD N-terminal" evidence="8">
    <location>
        <begin position="31"/>
        <end position="155"/>
    </location>
</feature>
<keyword evidence="7" id="KW-0997">Cell inner membrane</keyword>
<dbReference type="PANTHER" id="PTHR33778">
    <property type="entry name" value="PROTEIN MGTC"/>
    <property type="match status" value="1"/>
</dbReference>